<gene>
    <name evidence="1" type="ORF">H9Q72_005646</name>
</gene>
<sequence length="88" mass="10036">MRGRRLDSLEMVSSGIQIPPAITDQVGKLVTFIREAAWVATRPGGDYQAYSIRIQERLRNENLEKFLTPKWPVGCWKLTPGTNYLESL</sequence>
<dbReference type="AlphaFoldDB" id="A0A9P7HZ72"/>
<reference evidence="1" key="2">
    <citation type="submission" date="2020-10" db="EMBL/GenBank/DDBJ databases">
        <authorList>
            <person name="Peck L.D."/>
            <person name="Nowell R.W."/>
            <person name="Flood J."/>
            <person name="Ryan M.J."/>
            <person name="Barraclough T.G."/>
        </authorList>
    </citation>
    <scope>NUCLEOTIDE SEQUENCE</scope>
    <source>
        <strain evidence="1">IMI 127659i</strain>
    </source>
</reference>
<name>A0A9P7HZ72_9HYPO</name>
<organism evidence="1 2">
    <name type="scientific">Fusarium xylarioides</name>
    <dbReference type="NCBI Taxonomy" id="221167"/>
    <lineage>
        <taxon>Eukaryota</taxon>
        <taxon>Fungi</taxon>
        <taxon>Dikarya</taxon>
        <taxon>Ascomycota</taxon>
        <taxon>Pezizomycotina</taxon>
        <taxon>Sordariomycetes</taxon>
        <taxon>Hypocreomycetidae</taxon>
        <taxon>Hypocreales</taxon>
        <taxon>Nectriaceae</taxon>
        <taxon>Fusarium</taxon>
        <taxon>Fusarium fujikuroi species complex</taxon>
    </lineage>
</organism>
<evidence type="ECO:0000313" key="1">
    <source>
        <dbReference type="EMBL" id="KAG5766279.1"/>
    </source>
</evidence>
<evidence type="ECO:0000313" key="2">
    <source>
        <dbReference type="Proteomes" id="UP000750502"/>
    </source>
</evidence>
<dbReference type="Proteomes" id="UP000750502">
    <property type="component" value="Unassembled WGS sequence"/>
</dbReference>
<protein>
    <submittedName>
        <fullName evidence="1">Uncharacterized protein</fullName>
    </submittedName>
</protein>
<keyword evidence="2" id="KW-1185">Reference proteome</keyword>
<dbReference type="EMBL" id="JADFTT010000164">
    <property type="protein sequence ID" value="KAG5766279.1"/>
    <property type="molecule type" value="Genomic_DNA"/>
</dbReference>
<comment type="caution">
    <text evidence="1">The sequence shown here is derived from an EMBL/GenBank/DDBJ whole genome shotgun (WGS) entry which is preliminary data.</text>
</comment>
<accession>A0A9P7HZ72</accession>
<reference evidence="1" key="1">
    <citation type="journal article" date="2020" name="bioRxiv">
        <title>Historical genomics reveals the evolutionary mechanisms behind multiple outbreaks of the host-specific coffee wilt pathogen Fusarium xylarioides.</title>
        <authorList>
            <person name="Peck D."/>
            <person name="Nowell R.W."/>
            <person name="Flood J."/>
            <person name="Ryan M.J."/>
            <person name="Barraclough T.G."/>
        </authorList>
    </citation>
    <scope>NUCLEOTIDE SEQUENCE</scope>
    <source>
        <strain evidence="1">IMI 127659i</strain>
    </source>
</reference>
<proteinExistence type="predicted"/>